<name>A0ABS1MGC5_9NOCA</name>
<feature type="transmembrane region" description="Helical" evidence="1">
    <location>
        <begin position="162"/>
        <end position="184"/>
    </location>
</feature>
<keyword evidence="1" id="KW-0472">Membrane</keyword>
<evidence type="ECO:0000313" key="3">
    <source>
        <dbReference type="EMBL" id="MBL1078744.1"/>
    </source>
</evidence>
<reference evidence="3 4" key="1">
    <citation type="submission" date="2021-01" db="EMBL/GenBank/DDBJ databases">
        <title>WGS of actinomycetes isolated from Thailand.</title>
        <authorList>
            <person name="Thawai C."/>
        </authorList>
    </citation>
    <scope>NUCLEOTIDE SEQUENCE [LARGE SCALE GENOMIC DNA]</scope>
    <source>
        <strain evidence="3 4">LPG 2</strain>
    </source>
</reference>
<dbReference type="InterPro" id="IPR018391">
    <property type="entry name" value="PQQ_b-propeller_rpt"/>
</dbReference>
<protein>
    <submittedName>
        <fullName evidence="3">PQQ-binding-like beta-propeller repeat protein</fullName>
    </submittedName>
</protein>
<dbReference type="EMBL" id="JAERRJ010000013">
    <property type="protein sequence ID" value="MBL1078744.1"/>
    <property type="molecule type" value="Genomic_DNA"/>
</dbReference>
<organism evidence="3 4">
    <name type="scientific">Nocardia acididurans</name>
    <dbReference type="NCBI Taxonomy" id="2802282"/>
    <lineage>
        <taxon>Bacteria</taxon>
        <taxon>Bacillati</taxon>
        <taxon>Actinomycetota</taxon>
        <taxon>Actinomycetes</taxon>
        <taxon>Mycobacteriales</taxon>
        <taxon>Nocardiaceae</taxon>
        <taxon>Nocardia</taxon>
    </lineage>
</organism>
<keyword evidence="4" id="KW-1185">Reference proteome</keyword>
<dbReference type="RefSeq" id="WP_201954530.1">
    <property type="nucleotide sequence ID" value="NZ_JAERRJ010000013.1"/>
</dbReference>
<comment type="caution">
    <text evidence="3">The sequence shown here is derived from an EMBL/GenBank/DDBJ whole genome shotgun (WGS) entry which is preliminary data.</text>
</comment>
<evidence type="ECO:0000259" key="2">
    <source>
        <dbReference type="Pfam" id="PF13360"/>
    </source>
</evidence>
<keyword evidence="1" id="KW-0812">Transmembrane</keyword>
<dbReference type="Proteomes" id="UP000602198">
    <property type="component" value="Unassembled WGS sequence"/>
</dbReference>
<sequence length="595" mass="62469">MPTAGALGAGLVAGGMLLAAYSRWYAESRPLDGASMRTKGWLTDRPSVDLSALPETLATAALVAGALLLIVCAAVLLAAPHGSYRDWGPIVGLVGAGGLLTFPYLAVKYRLPWAWDELRTDHPWFAALPAAIAAGVLVTLGGVLVLRLAGEPSAFARIPRRTATVAVVAGLVVSGAVAVGTEYLGDDRRNLDHVTAARVAVPAVPDRLGVEQYRLSVPATGRAGGQTFFGDFTTAGTGFVVSSVAGITAYDGATGAPTWHYLRRTGDDGRPIGGGYIERSLTSIDGGSVILAQWRRAGWIAFDAVTGEILWRNSDFGIDAGAYEQLGTQSLDGAALVLDWRDQLRGYDPRTGALAWTAEPAVECAAHQPHRVRPVVTATTVYTFDWCGYSAEPSAAITALDARTGAVVARREIPRAAETSTARFSADLKPLRTGVAIEWNLPTPTMLVIGAPGELATAPPIEWVDSYGAVDPQTTDAVAREWVRGAGARDVVVNRTTGVAKYELPDLPSTLAYTDIALLGTQIVQVASNDTVASGDGRDEIRAWSRTDGAPSQPQPLLETAGYCRTSGLVPAPGVILGYCDDGQELELIGFRPAG</sequence>
<gene>
    <name evidence="3" type="ORF">JK358_30510</name>
</gene>
<feature type="transmembrane region" description="Helical" evidence="1">
    <location>
        <begin position="127"/>
        <end position="150"/>
    </location>
</feature>
<dbReference type="SMART" id="SM00564">
    <property type="entry name" value="PQQ"/>
    <property type="match status" value="3"/>
</dbReference>
<evidence type="ECO:0000256" key="1">
    <source>
        <dbReference type="SAM" id="Phobius"/>
    </source>
</evidence>
<dbReference type="InterPro" id="IPR002372">
    <property type="entry name" value="PQQ_rpt_dom"/>
</dbReference>
<proteinExistence type="predicted"/>
<feature type="transmembrane region" description="Helical" evidence="1">
    <location>
        <begin position="90"/>
        <end position="107"/>
    </location>
</feature>
<dbReference type="InterPro" id="IPR015943">
    <property type="entry name" value="WD40/YVTN_repeat-like_dom_sf"/>
</dbReference>
<feature type="transmembrane region" description="Helical" evidence="1">
    <location>
        <begin position="57"/>
        <end position="78"/>
    </location>
</feature>
<feature type="domain" description="Pyrrolo-quinoline quinone repeat" evidence="2">
    <location>
        <begin position="247"/>
        <end position="422"/>
    </location>
</feature>
<dbReference type="Pfam" id="PF13360">
    <property type="entry name" value="PQQ_2"/>
    <property type="match status" value="1"/>
</dbReference>
<keyword evidence="1" id="KW-1133">Transmembrane helix</keyword>
<dbReference type="SUPFAM" id="SSF50998">
    <property type="entry name" value="Quinoprotein alcohol dehydrogenase-like"/>
    <property type="match status" value="1"/>
</dbReference>
<dbReference type="InterPro" id="IPR011047">
    <property type="entry name" value="Quinoprotein_ADH-like_sf"/>
</dbReference>
<dbReference type="Gene3D" id="2.130.10.10">
    <property type="entry name" value="YVTN repeat-like/Quinoprotein amine dehydrogenase"/>
    <property type="match status" value="1"/>
</dbReference>
<evidence type="ECO:0000313" key="4">
    <source>
        <dbReference type="Proteomes" id="UP000602198"/>
    </source>
</evidence>
<accession>A0ABS1MGC5</accession>